<dbReference type="GO" id="GO:0000166">
    <property type="term" value="F:nucleotide binding"/>
    <property type="evidence" value="ECO:0007669"/>
    <property type="project" value="UniProtKB-KW"/>
</dbReference>
<keyword evidence="6 7" id="KW-0693">Viral RNA replication</keyword>
<dbReference type="EC" id="2.7.7.48" evidence="1 7"/>
<evidence type="ECO:0000259" key="8">
    <source>
        <dbReference type="PROSITE" id="PS50507"/>
    </source>
</evidence>
<evidence type="ECO:0000256" key="7">
    <source>
        <dbReference type="RuleBase" id="RU363062"/>
    </source>
</evidence>
<name>A0A7G9IR83_9TOMB</name>
<dbReference type="InterPro" id="IPR043502">
    <property type="entry name" value="DNA/RNA_pol_sf"/>
</dbReference>
<evidence type="ECO:0000256" key="6">
    <source>
        <dbReference type="ARBA" id="ARBA00022953"/>
    </source>
</evidence>
<keyword evidence="2 7" id="KW-0696">RNA-directed RNA polymerase</keyword>
<dbReference type="GO" id="GO:0003723">
    <property type="term" value="F:RNA binding"/>
    <property type="evidence" value="ECO:0007669"/>
    <property type="project" value="InterPro"/>
</dbReference>
<dbReference type="GO" id="GO:0039694">
    <property type="term" value="P:viral RNA genome replication"/>
    <property type="evidence" value="ECO:0007669"/>
    <property type="project" value="InterPro"/>
</dbReference>
<evidence type="ECO:0000256" key="2">
    <source>
        <dbReference type="ARBA" id="ARBA00022484"/>
    </source>
</evidence>
<dbReference type="InterPro" id="IPR002166">
    <property type="entry name" value="RNA_pol_HCV"/>
</dbReference>
<protein>
    <recommendedName>
        <fullName evidence="1 7">RNA-directed RNA polymerase</fullName>
        <ecNumber evidence="1 7">2.7.7.48</ecNumber>
    </recommendedName>
</protein>
<dbReference type="SUPFAM" id="SSF56672">
    <property type="entry name" value="DNA/RNA polymerases"/>
    <property type="match status" value="1"/>
</dbReference>
<evidence type="ECO:0000313" key="9">
    <source>
        <dbReference type="EMBL" id="QNM37815.1"/>
    </source>
</evidence>
<feature type="domain" description="RdRp catalytic" evidence="8">
    <location>
        <begin position="99"/>
        <end position="212"/>
    </location>
</feature>
<keyword evidence="4 7" id="KW-0548">Nucleotidyltransferase</keyword>
<dbReference type="CDD" id="cd23179">
    <property type="entry name" value="ps_ssRNAv_Tolivirales_RdRp"/>
    <property type="match status" value="1"/>
</dbReference>
<evidence type="ECO:0000256" key="4">
    <source>
        <dbReference type="ARBA" id="ARBA00022695"/>
    </source>
</evidence>
<dbReference type="Pfam" id="PF00998">
    <property type="entry name" value="RdRP_3"/>
    <property type="match status" value="1"/>
</dbReference>
<dbReference type="PROSITE" id="PS50507">
    <property type="entry name" value="RDRP_SSRNA_POS"/>
    <property type="match status" value="1"/>
</dbReference>
<dbReference type="Gene3D" id="3.30.70.270">
    <property type="match status" value="1"/>
</dbReference>
<dbReference type="EMBL" id="MN714675">
    <property type="protein sequence ID" value="QNM37815.1"/>
    <property type="molecule type" value="Genomic_RNA"/>
</dbReference>
<evidence type="ECO:0000256" key="1">
    <source>
        <dbReference type="ARBA" id="ARBA00012494"/>
    </source>
</evidence>
<evidence type="ECO:0000256" key="3">
    <source>
        <dbReference type="ARBA" id="ARBA00022679"/>
    </source>
</evidence>
<keyword evidence="5 7" id="KW-0547">Nucleotide-binding</keyword>
<dbReference type="InterPro" id="IPR007094">
    <property type="entry name" value="RNA-dir_pol_PSvirus"/>
</dbReference>
<accession>A0A7G9IR83</accession>
<sequence>MEELRIKNGLQPNHKIVNMFVKPDRLSEEGVAEKAPRAIQFRHPCFNLVFSKYTKPMEHEFYPKLTYGNLSGTRAVAKGLNNYERAELVLDKASYFDDPAYLLIDHSKFDSTINVDHLKSTHRKYNSCFHSAQLRKLLEAQLKCTGYTKSGIKYATRGTRMSGDADTGLGNTIVNLDCLWGFLYESGINKYDMLLDGDDSIVIVERADLVKLRPDMFGKLGFDTKLDIVTDIADVEFCQCKIIFAERPVFSRDPMRVLSHVQSMRTRPCKWEQVQEWMAGVGACEVACNAGVPVLQVFGEFFKTPKAVKVDEDFKHRWDLHRGIQPTVISNEARVSFARAWGIDIHTQLLMELEGFNPARTWCKRTVTEFQLISAAQISPIYDVRDVAGYALWQATGTPRVGLASSSRRAGVG</sequence>
<comment type="catalytic activity">
    <reaction evidence="7">
        <text>RNA(n) + a ribonucleoside 5'-triphosphate = RNA(n+1) + diphosphate</text>
        <dbReference type="Rhea" id="RHEA:21248"/>
        <dbReference type="Rhea" id="RHEA-COMP:14527"/>
        <dbReference type="Rhea" id="RHEA-COMP:17342"/>
        <dbReference type="ChEBI" id="CHEBI:33019"/>
        <dbReference type="ChEBI" id="CHEBI:61557"/>
        <dbReference type="ChEBI" id="CHEBI:140395"/>
        <dbReference type="EC" id="2.7.7.48"/>
    </reaction>
</comment>
<keyword evidence="3 7" id="KW-0808">Transferase</keyword>
<evidence type="ECO:0000256" key="5">
    <source>
        <dbReference type="ARBA" id="ARBA00022741"/>
    </source>
</evidence>
<dbReference type="InterPro" id="IPR043128">
    <property type="entry name" value="Rev_trsase/Diguanyl_cyclase"/>
</dbReference>
<proteinExistence type="predicted"/>
<organism evidence="9">
    <name type="scientific">Thrips tabaci associated tombus-like virus 1</name>
    <dbReference type="NCBI Taxonomy" id="2767260"/>
    <lineage>
        <taxon>Viruses</taxon>
        <taxon>Riboviria</taxon>
        <taxon>Orthornavirae</taxon>
        <taxon>Kitrinoviricota</taxon>
        <taxon>Tolucaviricetes</taxon>
        <taxon>Tolivirales</taxon>
        <taxon>Tombusviridae</taxon>
    </lineage>
</organism>
<dbReference type="GO" id="GO:0003968">
    <property type="term" value="F:RNA-directed RNA polymerase activity"/>
    <property type="evidence" value="ECO:0007669"/>
    <property type="project" value="UniProtKB-KW"/>
</dbReference>
<reference evidence="9" key="1">
    <citation type="submission" date="2019-11" db="EMBL/GenBank/DDBJ databases">
        <title>Complexity of the virome associated to tospovirus-transmitting thrips species.</title>
        <authorList>
            <person name="Chiapello M."/>
            <person name="Bosco L."/>
            <person name="Ciuffo M."/>
            <person name="Ottati S."/>
            <person name="Vallino M."/>
            <person name="Salem N."/>
            <person name="Rosa C."/>
            <person name="Tavella L."/>
            <person name="Turina M."/>
        </authorList>
    </citation>
    <scope>NUCLEOTIDE SEQUENCE</scope>
    <source>
        <strain evidence="9">ThassRNAV12</strain>
    </source>
</reference>